<dbReference type="AlphaFoldDB" id="A0A392UVI6"/>
<proteinExistence type="predicted"/>
<dbReference type="EMBL" id="LXQA010958018">
    <property type="protein sequence ID" value="MCI78745.1"/>
    <property type="molecule type" value="Genomic_DNA"/>
</dbReference>
<feature type="non-terminal residue" evidence="1">
    <location>
        <position position="1"/>
    </location>
</feature>
<evidence type="ECO:0000313" key="2">
    <source>
        <dbReference type="Proteomes" id="UP000265520"/>
    </source>
</evidence>
<name>A0A392UVI6_9FABA</name>
<protein>
    <submittedName>
        <fullName evidence="1">Uncharacterized protein</fullName>
    </submittedName>
</protein>
<reference evidence="1 2" key="1">
    <citation type="journal article" date="2018" name="Front. Plant Sci.">
        <title>Red Clover (Trifolium pratense) and Zigzag Clover (T. medium) - A Picture of Genomic Similarities and Differences.</title>
        <authorList>
            <person name="Dluhosova J."/>
            <person name="Istvanek J."/>
            <person name="Nedelnik J."/>
            <person name="Repkova J."/>
        </authorList>
    </citation>
    <scope>NUCLEOTIDE SEQUENCE [LARGE SCALE GENOMIC DNA]</scope>
    <source>
        <strain evidence="2">cv. 10/8</strain>
        <tissue evidence="1">Leaf</tissue>
    </source>
</reference>
<evidence type="ECO:0000313" key="1">
    <source>
        <dbReference type="EMBL" id="MCI78745.1"/>
    </source>
</evidence>
<dbReference type="Proteomes" id="UP000265520">
    <property type="component" value="Unassembled WGS sequence"/>
</dbReference>
<comment type="caution">
    <text evidence="1">The sequence shown here is derived from an EMBL/GenBank/DDBJ whole genome shotgun (WGS) entry which is preliminary data.</text>
</comment>
<accession>A0A392UVI6</accession>
<gene>
    <name evidence="1" type="ORF">A2U01_0100016</name>
</gene>
<organism evidence="1 2">
    <name type="scientific">Trifolium medium</name>
    <dbReference type="NCBI Taxonomy" id="97028"/>
    <lineage>
        <taxon>Eukaryota</taxon>
        <taxon>Viridiplantae</taxon>
        <taxon>Streptophyta</taxon>
        <taxon>Embryophyta</taxon>
        <taxon>Tracheophyta</taxon>
        <taxon>Spermatophyta</taxon>
        <taxon>Magnoliopsida</taxon>
        <taxon>eudicotyledons</taxon>
        <taxon>Gunneridae</taxon>
        <taxon>Pentapetalae</taxon>
        <taxon>rosids</taxon>
        <taxon>fabids</taxon>
        <taxon>Fabales</taxon>
        <taxon>Fabaceae</taxon>
        <taxon>Papilionoideae</taxon>
        <taxon>50 kb inversion clade</taxon>
        <taxon>NPAAA clade</taxon>
        <taxon>Hologalegina</taxon>
        <taxon>IRL clade</taxon>
        <taxon>Trifolieae</taxon>
        <taxon>Trifolium</taxon>
    </lineage>
</organism>
<sequence>ASSDAAVFTLGHCNLITALCHRNKVPEEGENDGVLEPV</sequence>
<keyword evidence="2" id="KW-1185">Reference proteome</keyword>